<dbReference type="OrthoDB" id="10385381at2759"/>
<name>A0A4Q4QAX6_9PLEO</name>
<protein>
    <submittedName>
        <fullName evidence="1">Uncharacterized protein</fullName>
    </submittedName>
</protein>
<gene>
    <name evidence="1" type="ORF">AA0113_g11410</name>
</gene>
<reference evidence="2" key="1">
    <citation type="journal article" date="2019" name="bioRxiv">
        <title>Genomics, evolutionary history and diagnostics of the Alternaria alternata species group including apple and Asian pear pathotypes.</title>
        <authorList>
            <person name="Armitage A.D."/>
            <person name="Cockerton H.M."/>
            <person name="Sreenivasaprasad S."/>
            <person name="Woodhall J.W."/>
            <person name="Lane C.R."/>
            <person name="Harrison R.J."/>
            <person name="Clarkson J.P."/>
        </authorList>
    </citation>
    <scope>NUCLEOTIDE SEQUENCE [LARGE SCALE GENOMIC DNA]</scope>
    <source>
        <strain evidence="2">RGR 97.0016</strain>
    </source>
</reference>
<dbReference type="AlphaFoldDB" id="A0A4Q4QAX6"/>
<accession>A0A4Q4QAX6</accession>
<evidence type="ECO:0000313" key="1">
    <source>
        <dbReference type="EMBL" id="RYO37446.1"/>
    </source>
</evidence>
<sequence length="208" mass="23340">MQKAVPQLRISSSTTVTPIPLPSWLKISYIVIGDPLFDGFIPDAIEPDEAIQSGDRIIDHSGVIRGSGTVGAFIRSGNDLYALTAGHIVNDAAGTTFEIEYRVTETKIRADHLKLRHPDRHDPWTREVEILRVRTEDRDRVEPYLKRVNIHKYSKQGEAKHFDMENDSARGWAMVGVVQARSVLYVYKEGRTTRKPFGVPSGVLDCVS</sequence>
<keyword evidence="2" id="KW-1185">Reference proteome</keyword>
<comment type="caution">
    <text evidence="1">The sequence shown here is derived from an EMBL/GenBank/DDBJ whole genome shotgun (WGS) entry which is preliminary data.</text>
</comment>
<dbReference type="Proteomes" id="UP000293823">
    <property type="component" value="Unassembled WGS sequence"/>
</dbReference>
<organism evidence="1 2">
    <name type="scientific">Alternaria arborescens</name>
    <dbReference type="NCBI Taxonomy" id="156630"/>
    <lineage>
        <taxon>Eukaryota</taxon>
        <taxon>Fungi</taxon>
        <taxon>Dikarya</taxon>
        <taxon>Ascomycota</taxon>
        <taxon>Pezizomycotina</taxon>
        <taxon>Dothideomycetes</taxon>
        <taxon>Pleosporomycetidae</taxon>
        <taxon>Pleosporales</taxon>
        <taxon>Pleosporineae</taxon>
        <taxon>Pleosporaceae</taxon>
        <taxon>Alternaria</taxon>
        <taxon>Alternaria sect. Alternaria</taxon>
    </lineage>
</organism>
<proteinExistence type="predicted"/>
<dbReference type="EMBL" id="PEJP01000068">
    <property type="protein sequence ID" value="RYO37446.1"/>
    <property type="molecule type" value="Genomic_DNA"/>
</dbReference>
<evidence type="ECO:0000313" key="2">
    <source>
        <dbReference type="Proteomes" id="UP000293823"/>
    </source>
</evidence>